<sequence length="1060" mass="116271">MSEPNSSPFSETNAPLPEEQLNSSGPPSRIVDFAAFEHQKENIQPLRRGRAASTLAMLYGTPVPTADEENTNPEPLNSMARQSLQPARPLSSEPPQQQAAEQHNSPSEIKVTGRLQAQNAQFQAEISAIDPVETEDPLDVYYRYIQWLFEVFPQASGHQAIIKLVEAPLTLFRGQERYRNDARYVKMWLWYTGLIHDGQEAVFQYLLSNKIGDSLAVLYEEYAKLLESRGKTPRADKIFQLGIARKAQPLARLERRHVEFQRRVMARTMQNIEREQHQHHQQQSGRGIAGSHGNAERTMLGTKRSSRATRSVAANTLSASHRGLPDQHQQQQRNTTLRPNSRIAVFSDPGGSHAGSMSVNSENSHSDDATPWRDVGSDEWRRKENMPEATSWRGQTLEQRRTLRDGTPGTPAVEKFAVFCDDTGDAFSAASAQILDTTEPVGCVSSALTPRRSRSQAAHTTVENLLNSFDNLDTPSTNRTRHMVKGKSKQLAGKNPERMVMPAYMLFPHGGDVPQCAEEARAQLARYAFDYEAWHEDEQRKLKAIEAERVAVSATKLGREALQRSNIPLNDDDYNDGEDDEDDEDDGIADESASPSLLGKRKAAASSPTINTRAAQEGMLEIWNDMSDSDSDSESLQGLQAKTKLRKISSVVDDDYQFTMGPVAPNIMPEGLAEKPAVIPSSTRSTRFRSFQDNADASSRIAKDENDPPTLMLRGVHSFTQPDLMSPKAKATPLAARSQSRPLSGAATVGVVRRSQPHFRTSSVDEGGAPLISKTPIARRVSVFKDSSPLHPSLSPILDSDPSPLFVSSADAASTPAPLGKRFAVFSDSPSAVSDVVDANNADMHQGVYGSKDKPSGLYYSTPAHGRARFVGRSNLLTPAQRPVSNSAYPQTPGHTANASGYLSGSGAELTGVTGFTGLSSIGSSTALLLRGELDIESERDADAGNNHTDDDEQHSEDPVAHTPVRKRLSIAVKDLGNITPRFPKSPTDTNSHFMGLDDDDEDEDGEDDEDEEPHTENIGEFGNLDSQMHELQAELGGGRFAQPSTPAQQQERPFSVFRD</sequence>
<evidence type="ECO:0000259" key="2">
    <source>
        <dbReference type="PROSITE" id="PS51489"/>
    </source>
</evidence>
<feature type="compositionally biased region" description="Polar residues" evidence="1">
    <location>
        <begin position="1"/>
        <end position="13"/>
    </location>
</feature>
<name>A0A1Y1WE95_9FUNG</name>
<evidence type="ECO:0000313" key="4">
    <source>
        <dbReference type="Proteomes" id="UP000193922"/>
    </source>
</evidence>
<accession>A0A1Y1WE95</accession>
<dbReference type="OrthoDB" id="248495at2759"/>
<feature type="compositionally biased region" description="Basic and acidic residues" evidence="1">
    <location>
        <begin position="364"/>
        <end position="386"/>
    </location>
</feature>
<dbReference type="InterPro" id="IPR013212">
    <property type="entry name" value="Mad3/Bub1_I"/>
</dbReference>
<dbReference type="GO" id="GO:0007094">
    <property type="term" value="P:mitotic spindle assembly checkpoint signaling"/>
    <property type="evidence" value="ECO:0007669"/>
    <property type="project" value="InterPro"/>
</dbReference>
<dbReference type="STRING" id="61395.A0A1Y1WE95"/>
<feature type="region of interest" description="Disordered" evidence="1">
    <location>
        <begin position="881"/>
        <end position="900"/>
    </location>
</feature>
<dbReference type="Gene3D" id="1.25.40.430">
    <property type="match status" value="2"/>
</dbReference>
<feature type="compositionally biased region" description="Acidic residues" evidence="1">
    <location>
        <begin position="570"/>
        <end position="589"/>
    </location>
</feature>
<feature type="region of interest" description="Disordered" evidence="1">
    <location>
        <begin position="472"/>
        <end position="492"/>
    </location>
</feature>
<dbReference type="PANTHER" id="PTHR14030">
    <property type="entry name" value="MITOTIC CHECKPOINT SERINE/THREONINE-PROTEIN KINASE BUB1"/>
    <property type="match status" value="1"/>
</dbReference>
<dbReference type="EMBL" id="MCFD01000003">
    <property type="protein sequence ID" value="ORX71792.1"/>
    <property type="molecule type" value="Genomic_DNA"/>
</dbReference>
<feature type="region of interest" description="Disordered" evidence="1">
    <location>
        <begin position="941"/>
        <end position="966"/>
    </location>
</feature>
<dbReference type="AlphaFoldDB" id="A0A1Y1WE95"/>
<feature type="compositionally biased region" description="Polar residues" evidence="1">
    <location>
        <begin position="327"/>
        <end position="339"/>
    </location>
</feature>
<feature type="compositionally biased region" description="Basic residues" evidence="1">
    <location>
        <begin position="479"/>
        <end position="488"/>
    </location>
</feature>
<proteinExistence type="predicted"/>
<keyword evidence="4" id="KW-1185">Reference proteome</keyword>
<feature type="region of interest" description="Disordered" evidence="1">
    <location>
        <begin position="978"/>
        <end position="1060"/>
    </location>
</feature>
<feature type="region of interest" description="Disordered" evidence="1">
    <location>
        <begin position="1"/>
        <end position="106"/>
    </location>
</feature>
<feature type="compositionally biased region" description="Low complexity" evidence="1">
    <location>
        <begin position="681"/>
        <end position="691"/>
    </location>
</feature>
<dbReference type="Pfam" id="PF08311">
    <property type="entry name" value="Mad3_BUB1_I"/>
    <property type="match status" value="1"/>
</dbReference>
<dbReference type="PROSITE" id="PS51489">
    <property type="entry name" value="BUB1_N"/>
    <property type="match status" value="1"/>
</dbReference>
<reference evidence="3 4" key="1">
    <citation type="submission" date="2016-07" db="EMBL/GenBank/DDBJ databases">
        <title>Pervasive Adenine N6-methylation of Active Genes in Fungi.</title>
        <authorList>
            <consortium name="DOE Joint Genome Institute"/>
            <person name="Mondo S.J."/>
            <person name="Dannebaum R.O."/>
            <person name="Kuo R.C."/>
            <person name="Labutti K."/>
            <person name="Haridas S."/>
            <person name="Kuo A."/>
            <person name="Salamov A."/>
            <person name="Ahrendt S.R."/>
            <person name="Lipzen A."/>
            <person name="Sullivan W."/>
            <person name="Andreopoulos W.B."/>
            <person name="Clum A."/>
            <person name="Lindquist E."/>
            <person name="Daum C."/>
            <person name="Ramamoorthy G.K."/>
            <person name="Gryganskyi A."/>
            <person name="Culley D."/>
            <person name="Magnuson J.K."/>
            <person name="James T.Y."/>
            <person name="O'Malley M.A."/>
            <person name="Stajich J.E."/>
            <person name="Spatafora J.W."/>
            <person name="Visel A."/>
            <person name="Grigoriev I.V."/>
        </authorList>
    </citation>
    <scope>NUCLEOTIDE SEQUENCE [LARGE SCALE GENOMIC DNA]</scope>
    <source>
        <strain evidence="3 4">ATCC 12442</strain>
    </source>
</reference>
<gene>
    <name evidence="3" type="ORF">DL89DRAFT_265511</name>
</gene>
<feature type="compositionally biased region" description="Polar residues" evidence="1">
    <location>
        <begin position="1043"/>
        <end position="1053"/>
    </location>
</feature>
<feature type="compositionally biased region" description="Polar residues" evidence="1">
    <location>
        <begin position="308"/>
        <end position="319"/>
    </location>
</feature>
<feature type="compositionally biased region" description="Polar residues" evidence="1">
    <location>
        <begin position="93"/>
        <end position="106"/>
    </location>
</feature>
<dbReference type="Proteomes" id="UP000193922">
    <property type="component" value="Unassembled WGS sequence"/>
</dbReference>
<feature type="region of interest" description="Disordered" evidence="1">
    <location>
        <begin position="563"/>
        <end position="610"/>
    </location>
</feature>
<feature type="region of interest" description="Disordered" evidence="1">
    <location>
        <begin position="273"/>
        <end position="397"/>
    </location>
</feature>
<comment type="caution">
    <text evidence="3">The sequence shown here is derived from an EMBL/GenBank/DDBJ whole genome shotgun (WGS) entry which is preliminary data.</text>
</comment>
<organism evidence="3 4">
    <name type="scientific">Linderina pennispora</name>
    <dbReference type="NCBI Taxonomy" id="61395"/>
    <lineage>
        <taxon>Eukaryota</taxon>
        <taxon>Fungi</taxon>
        <taxon>Fungi incertae sedis</taxon>
        <taxon>Zoopagomycota</taxon>
        <taxon>Kickxellomycotina</taxon>
        <taxon>Kickxellomycetes</taxon>
        <taxon>Kickxellales</taxon>
        <taxon>Kickxellaceae</taxon>
        <taxon>Linderina</taxon>
    </lineage>
</organism>
<evidence type="ECO:0000313" key="3">
    <source>
        <dbReference type="EMBL" id="ORX71792.1"/>
    </source>
</evidence>
<dbReference type="SMART" id="SM00777">
    <property type="entry name" value="Mad3_BUB1_I"/>
    <property type="match status" value="1"/>
</dbReference>
<feature type="compositionally biased region" description="Polar residues" evidence="1">
    <location>
        <begin position="72"/>
        <end position="85"/>
    </location>
</feature>
<dbReference type="RefSeq" id="XP_040745216.1">
    <property type="nucleotide sequence ID" value="XM_040886696.1"/>
</dbReference>
<dbReference type="InterPro" id="IPR015661">
    <property type="entry name" value="Bub1/Mad3"/>
</dbReference>
<feature type="region of interest" description="Disordered" evidence="1">
    <location>
        <begin position="679"/>
        <end position="710"/>
    </location>
</feature>
<dbReference type="GeneID" id="63803344"/>
<feature type="domain" description="BUB1 N-terminal" evidence="2">
    <location>
        <begin position="122"/>
        <end position="285"/>
    </location>
</feature>
<feature type="compositionally biased region" description="Acidic residues" evidence="1">
    <location>
        <begin position="997"/>
        <end position="1014"/>
    </location>
</feature>
<evidence type="ECO:0000256" key="1">
    <source>
        <dbReference type="SAM" id="MobiDB-lite"/>
    </source>
</evidence>
<protein>
    <recommendedName>
        <fullName evidence="2">BUB1 N-terminal domain-containing protein</fullName>
    </recommendedName>
</protein>